<name>A0A6M4H5J3_9PROT</name>
<reference evidence="1 2" key="1">
    <citation type="submission" date="2020-04" db="EMBL/GenBank/DDBJ databases">
        <title>Usitatibacter rugosus gen. nov., sp. nov. and Usitatibacter palustris sp. nov., novel members of Usitatibacteraceae fam. nov. within the order Nitrosomonadales isolated from soil.</title>
        <authorList>
            <person name="Huber K.J."/>
            <person name="Neumann-Schaal M."/>
            <person name="Geppert A."/>
            <person name="Luckner M."/>
            <person name="Wanner G."/>
            <person name="Overmann J."/>
        </authorList>
    </citation>
    <scope>NUCLEOTIDE SEQUENCE [LARGE SCALE GENOMIC DNA]</scope>
    <source>
        <strain evidence="1 2">Swamp67</strain>
    </source>
</reference>
<evidence type="ECO:0000313" key="1">
    <source>
        <dbReference type="EMBL" id="QJR14562.1"/>
    </source>
</evidence>
<dbReference type="Proteomes" id="UP000503096">
    <property type="component" value="Chromosome"/>
</dbReference>
<proteinExistence type="predicted"/>
<protein>
    <recommendedName>
        <fullName evidence="3">Zinc-or iron-chelating domain-containing protein</fullName>
    </recommendedName>
</protein>
<evidence type="ECO:0000313" key="2">
    <source>
        <dbReference type="Proteomes" id="UP000503096"/>
    </source>
</evidence>
<dbReference type="KEGG" id="upl:DSM104440_01363"/>
<dbReference type="EMBL" id="CP053073">
    <property type="protein sequence ID" value="QJR14562.1"/>
    <property type="molecule type" value="Genomic_DNA"/>
</dbReference>
<dbReference type="AlphaFoldDB" id="A0A6M4H5J3"/>
<evidence type="ECO:0008006" key="3">
    <source>
        <dbReference type="Google" id="ProtNLM"/>
    </source>
</evidence>
<accession>A0A6M4H5J3</accession>
<dbReference type="Pfam" id="PF03692">
    <property type="entry name" value="CxxCxxCC"/>
    <property type="match status" value="1"/>
</dbReference>
<gene>
    <name evidence="1" type="ORF">DSM104440_01363</name>
</gene>
<dbReference type="InterPro" id="IPR005358">
    <property type="entry name" value="Puta_zinc/iron-chelating_dom"/>
</dbReference>
<organism evidence="1 2">
    <name type="scientific">Usitatibacter palustris</name>
    <dbReference type="NCBI Taxonomy" id="2732487"/>
    <lineage>
        <taxon>Bacteria</taxon>
        <taxon>Pseudomonadati</taxon>
        <taxon>Pseudomonadota</taxon>
        <taxon>Betaproteobacteria</taxon>
        <taxon>Nitrosomonadales</taxon>
        <taxon>Usitatibacteraceae</taxon>
        <taxon>Usitatibacter</taxon>
    </lineage>
</organism>
<dbReference type="InParanoid" id="A0A6M4H5J3"/>
<sequence>MADAADWGARSRAVFAGAADPKKLSTAVVTFHKQLDEVITATIQGHAVPIACSRGCHYCCSLQVEVQPAETFTLAAWLKRTFAPDRLAAVLEKLRENARRTREMGLEARKRANIPCVLLGNDGACTAYAARPAQCRKFNSMNLETCKASYANPADDSIESPEHRAISHNASVIIAQARNAIRDAGLDDTSADMNLALLEALEGSVAERRWRSGKKAFVK</sequence>
<keyword evidence="2" id="KW-1185">Reference proteome</keyword>
<dbReference type="RefSeq" id="WP_171161300.1">
    <property type="nucleotide sequence ID" value="NZ_CP053073.1"/>
</dbReference>